<dbReference type="EMBL" id="HE576753">
    <property type="protein sequence ID" value="CCC68564.1"/>
    <property type="molecule type" value="Genomic_DNA"/>
</dbReference>
<feature type="transmembrane region" description="Helical" evidence="6">
    <location>
        <begin position="129"/>
        <end position="149"/>
    </location>
</feature>
<dbReference type="InParanoid" id="G0V9E8"/>
<dbReference type="Proteomes" id="UP000001640">
    <property type="component" value="Chromosome 2"/>
</dbReference>
<dbReference type="PANTHER" id="PTHR11814">
    <property type="entry name" value="SULFATE TRANSPORTER"/>
    <property type="match status" value="1"/>
</dbReference>
<evidence type="ECO:0000256" key="6">
    <source>
        <dbReference type="SAM" id="Phobius"/>
    </source>
</evidence>
<dbReference type="Gene3D" id="3.30.750.24">
    <property type="entry name" value="STAS domain"/>
    <property type="match status" value="1"/>
</dbReference>
<dbReference type="InterPro" id="IPR036513">
    <property type="entry name" value="STAS_dom_sf"/>
</dbReference>
<dbReference type="KEGG" id="ncs:NCAS_0B04800"/>
<dbReference type="GeneID" id="96902122"/>
<feature type="transmembrane region" description="Helical" evidence="6">
    <location>
        <begin position="443"/>
        <end position="464"/>
    </location>
</feature>
<feature type="domain" description="STAS" evidence="7">
    <location>
        <begin position="552"/>
        <end position="698"/>
    </location>
</feature>
<feature type="transmembrane region" description="Helical" evidence="6">
    <location>
        <begin position="416"/>
        <end position="437"/>
    </location>
</feature>
<dbReference type="PROSITE" id="PS01130">
    <property type="entry name" value="SLC26A"/>
    <property type="match status" value="1"/>
</dbReference>
<dbReference type="GO" id="GO:0016020">
    <property type="term" value="C:membrane"/>
    <property type="evidence" value="ECO:0007669"/>
    <property type="project" value="UniProtKB-SubCell"/>
</dbReference>
<feature type="transmembrane region" description="Helical" evidence="6">
    <location>
        <begin position="177"/>
        <end position="197"/>
    </location>
</feature>
<dbReference type="SUPFAM" id="SSF52091">
    <property type="entry name" value="SpoIIaa-like"/>
    <property type="match status" value="1"/>
</dbReference>
<feature type="transmembrane region" description="Helical" evidence="6">
    <location>
        <begin position="387"/>
        <end position="409"/>
    </location>
</feature>
<dbReference type="Pfam" id="PF00916">
    <property type="entry name" value="Sulfate_transp"/>
    <property type="match status" value="1"/>
</dbReference>
<evidence type="ECO:0000313" key="9">
    <source>
        <dbReference type="Proteomes" id="UP000001640"/>
    </source>
</evidence>
<keyword evidence="3 6" id="KW-1133">Transmembrane helix</keyword>
<evidence type="ECO:0000256" key="1">
    <source>
        <dbReference type="ARBA" id="ARBA00004141"/>
    </source>
</evidence>
<feature type="compositionally biased region" description="Basic and acidic residues" evidence="5">
    <location>
        <begin position="31"/>
        <end position="40"/>
    </location>
</feature>
<keyword evidence="4 6" id="KW-0472">Membrane</keyword>
<evidence type="ECO:0000313" key="8">
    <source>
        <dbReference type="EMBL" id="CCC68564.1"/>
    </source>
</evidence>
<sequence length="724" mass="80206">MTIQNSESRLLPGNFSNRYSATTPEMHNTTESHLFHRQSDSSKSLTSPSELQDVNSSPMRSFLTSEQLVKMSFYDRLKYYLPCFSWLPDYTLKKFGGDMIAGITLASFQIPLALSYATSLAHVEPLCGLYSLAITPFVYCVFGSVPQMIVGPESAISLVVGQAVEKLVTHNEKVGTINISVVVTFLSGAILLIFGITRLGFLGNILSRALLRGFISSVGLVMVINSLITELKLTKLLATVPEHYHTPFEKVQFLFKYGPENLHKPTAILSLCSFIILMTLRFLKKKLMKRYKSVIFFPEILLIVISSLIISVNFNLKKDFDISMLGDFSTSGFDKLNNPLGKDNRSLCHELLSVGLMCAILGFFESTTASKSLGTIYDLTISSNRELVALGSMNLVGSLFGALPSFGGYGRSKINALSGAQTVMSGACMGLITLFTIKFLLPVIHYTPLCILSVITTVVGLSLLEEAPSDIRFHIRCHGYNELIIFTLIFVTTIIHSVEAGISVGCIYSIGSIIKHSAQSRIQILTRVIGTNQFVPVDGYYPGLKTIDLRESSALEELDDSTLIVKIPEPLTFTNTEDLKERLNRLERFRSVRIHPGRRPLHNRENIKYVIFELGGMTSMDSSAAQILKEIIKTYKKRSVNVYFCKVSSNLQIRTRLHDAGIDSMIVRPSYSVESIDINTPSFPLPYFGNVSDALSSIQLANPHGLHMMERSSSSSFVTATLFP</sequence>
<evidence type="ECO:0000259" key="7">
    <source>
        <dbReference type="PROSITE" id="PS50801"/>
    </source>
</evidence>
<feature type="region of interest" description="Disordered" evidence="5">
    <location>
        <begin position="31"/>
        <end position="58"/>
    </location>
</feature>
<dbReference type="InterPro" id="IPR001902">
    <property type="entry name" value="SLC26A/SulP_fam"/>
</dbReference>
<evidence type="ECO:0000256" key="2">
    <source>
        <dbReference type="ARBA" id="ARBA00022692"/>
    </source>
</evidence>
<keyword evidence="2 6" id="KW-0812">Transmembrane</keyword>
<dbReference type="AlphaFoldDB" id="G0V9E8"/>
<dbReference type="OMA" id="TGPMSVT"/>
<reference key="2">
    <citation type="submission" date="2011-08" db="EMBL/GenBank/DDBJ databases">
        <title>Genome sequence of Naumovozyma castellii.</title>
        <authorList>
            <person name="Gordon J.L."/>
            <person name="Armisen D."/>
            <person name="Proux-Wera E."/>
            <person name="OhEigeartaigh S.S."/>
            <person name="Byrne K.P."/>
            <person name="Wolfe K.H."/>
        </authorList>
    </citation>
    <scope>NUCLEOTIDE SEQUENCE</scope>
    <source>
        <strain>Type strain:CBS 4309</strain>
    </source>
</reference>
<dbReference type="RefSeq" id="XP_003674936.1">
    <property type="nucleotide sequence ID" value="XM_003674888.1"/>
</dbReference>
<dbReference type="InterPro" id="IPR002645">
    <property type="entry name" value="STAS_dom"/>
</dbReference>
<feature type="transmembrane region" description="Helical" evidence="6">
    <location>
        <begin position="209"/>
        <end position="228"/>
    </location>
</feature>
<dbReference type="InterPro" id="IPR018045">
    <property type="entry name" value="S04_transporter_CS"/>
</dbReference>
<feature type="transmembrane region" description="Helical" evidence="6">
    <location>
        <begin position="266"/>
        <end position="283"/>
    </location>
</feature>
<name>G0V9E8_NAUCA</name>
<dbReference type="STRING" id="1064592.G0V9E8"/>
<feature type="transmembrane region" description="Helical" evidence="6">
    <location>
        <begin position="99"/>
        <end position="117"/>
    </location>
</feature>
<feature type="transmembrane region" description="Helical" evidence="6">
    <location>
        <begin position="485"/>
        <end position="511"/>
    </location>
</feature>
<evidence type="ECO:0000256" key="4">
    <source>
        <dbReference type="ARBA" id="ARBA00023136"/>
    </source>
</evidence>
<feature type="transmembrane region" description="Helical" evidence="6">
    <location>
        <begin position="295"/>
        <end position="316"/>
    </location>
</feature>
<comment type="subcellular location">
    <subcellularLocation>
        <location evidence="1">Membrane</location>
        <topology evidence="1">Multi-pass membrane protein</topology>
    </subcellularLocation>
</comment>
<feature type="compositionally biased region" description="Polar residues" evidence="5">
    <location>
        <begin position="41"/>
        <end position="58"/>
    </location>
</feature>
<proteinExistence type="predicted"/>
<accession>G0V9E8</accession>
<keyword evidence="9" id="KW-1185">Reference proteome</keyword>
<dbReference type="CDD" id="cd07042">
    <property type="entry name" value="STAS_SulP_like_sulfate_transporter"/>
    <property type="match status" value="1"/>
</dbReference>
<gene>
    <name evidence="8" type="primary">NCAS0B04800</name>
    <name evidence="8" type="ordered locus">NCAS_0B04800</name>
</gene>
<dbReference type="Pfam" id="PF01740">
    <property type="entry name" value="STAS"/>
    <property type="match status" value="1"/>
</dbReference>
<evidence type="ECO:0000256" key="5">
    <source>
        <dbReference type="SAM" id="MobiDB-lite"/>
    </source>
</evidence>
<dbReference type="FunCoup" id="G0V9E8">
    <property type="interactions" value="345"/>
</dbReference>
<organism evidence="8 9">
    <name type="scientific">Naumovozyma castellii</name>
    <name type="common">Yeast</name>
    <name type="synonym">Saccharomyces castellii</name>
    <dbReference type="NCBI Taxonomy" id="27288"/>
    <lineage>
        <taxon>Eukaryota</taxon>
        <taxon>Fungi</taxon>
        <taxon>Dikarya</taxon>
        <taxon>Ascomycota</taxon>
        <taxon>Saccharomycotina</taxon>
        <taxon>Saccharomycetes</taxon>
        <taxon>Saccharomycetales</taxon>
        <taxon>Saccharomycetaceae</taxon>
        <taxon>Naumovozyma</taxon>
    </lineage>
</organism>
<protein>
    <recommendedName>
        <fullName evidence="7">STAS domain-containing protein</fullName>
    </recommendedName>
</protein>
<dbReference type="OrthoDB" id="427213at2759"/>
<dbReference type="eggNOG" id="KOG0236">
    <property type="taxonomic scope" value="Eukaryota"/>
</dbReference>
<dbReference type="PROSITE" id="PS50801">
    <property type="entry name" value="STAS"/>
    <property type="match status" value="1"/>
</dbReference>
<dbReference type="InterPro" id="IPR011547">
    <property type="entry name" value="SLC26A/SulP_dom"/>
</dbReference>
<dbReference type="HOGENOM" id="CLU_003182_10_1_1"/>
<reference evidence="8 9" key="1">
    <citation type="journal article" date="2011" name="Proc. Natl. Acad. Sci. U.S.A.">
        <title>Evolutionary erosion of yeast sex chromosomes by mating-type switching accidents.</title>
        <authorList>
            <person name="Gordon J.L."/>
            <person name="Armisen D."/>
            <person name="Proux-Wera E."/>
            <person name="Oheigeartaigh S.S."/>
            <person name="Byrne K.P."/>
            <person name="Wolfe K.H."/>
        </authorList>
    </citation>
    <scope>NUCLEOTIDE SEQUENCE [LARGE SCALE GENOMIC DNA]</scope>
    <source>
        <strain evidence="9">ATCC 76901 / BCRC 22586 / CBS 4309 / NBRC 1992 / NRRL Y-12630</strain>
    </source>
</reference>
<evidence type="ECO:0000256" key="3">
    <source>
        <dbReference type="ARBA" id="ARBA00022989"/>
    </source>
</evidence>
<dbReference type="GO" id="GO:0008271">
    <property type="term" value="F:secondary active sulfate transmembrane transporter activity"/>
    <property type="evidence" value="ECO:0007669"/>
    <property type="project" value="InterPro"/>
</dbReference>